<keyword evidence="1" id="KW-0732">Signal</keyword>
<dbReference type="RefSeq" id="WP_021697673.1">
    <property type="nucleotide sequence ID" value="NZ_BATC01000031.1"/>
</dbReference>
<name>A0A8E0NC03_9CAUL</name>
<comment type="caution">
    <text evidence="2">The sequence shown here is derived from an EMBL/GenBank/DDBJ whole genome shotgun (WGS) entry which is preliminary data.</text>
</comment>
<gene>
    <name evidence="2" type="ORF">MBEBAB_1829</name>
</gene>
<dbReference type="AlphaFoldDB" id="A0A8E0NC03"/>
<feature type="chain" id="PRO_5034625947" evidence="1">
    <location>
        <begin position="21"/>
        <end position="120"/>
    </location>
</feature>
<dbReference type="OrthoDB" id="9928544at2"/>
<dbReference type="EMBL" id="BATC01000031">
    <property type="protein sequence ID" value="GAD59579.1"/>
    <property type="molecule type" value="Genomic_DNA"/>
</dbReference>
<protein>
    <submittedName>
        <fullName evidence="2">Uncharacterized protein</fullName>
    </submittedName>
</protein>
<organism evidence="2 3">
    <name type="scientific">Brevundimonas abyssalis TAR-001</name>
    <dbReference type="NCBI Taxonomy" id="1391729"/>
    <lineage>
        <taxon>Bacteria</taxon>
        <taxon>Pseudomonadati</taxon>
        <taxon>Pseudomonadota</taxon>
        <taxon>Alphaproteobacteria</taxon>
        <taxon>Caulobacterales</taxon>
        <taxon>Caulobacteraceae</taxon>
        <taxon>Brevundimonas</taxon>
    </lineage>
</organism>
<feature type="signal peptide" evidence="1">
    <location>
        <begin position="1"/>
        <end position="20"/>
    </location>
</feature>
<evidence type="ECO:0000313" key="2">
    <source>
        <dbReference type="EMBL" id="GAD59579.1"/>
    </source>
</evidence>
<evidence type="ECO:0000313" key="3">
    <source>
        <dbReference type="Proteomes" id="UP000016569"/>
    </source>
</evidence>
<sequence>MRAVLAAVILAIAVPHTAEASIRIRLQATVAASCGVADISVEEGRITVLTICNAEHFQLNIQTVDGPVTILAANSPDASVNLIGGALGVTSRAPGAQRFVVDTDTSGLTADNVVAEAVAA</sequence>
<accession>A0A8E0NC03</accession>
<reference evidence="3" key="1">
    <citation type="journal article" date="2013" name="Genome Announc.">
        <title>Draft Genome Sequence of the Dimorphic Prosthecate Bacterium Brevundimonas abyssalis TAR-001T.</title>
        <authorList>
            <person name="Tsubouchi T."/>
            <person name="Nishi S."/>
            <person name="Usui K."/>
            <person name="Shimane Y."/>
            <person name="Takaki Y."/>
            <person name="Maruyama T."/>
            <person name="Hatada Y."/>
        </authorList>
    </citation>
    <scope>NUCLEOTIDE SEQUENCE [LARGE SCALE GENOMIC DNA]</scope>
    <source>
        <strain evidence="3">TAR-001</strain>
    </source>
</reference>
<proteinExistence type="predicted"/>
<dbReference type="Proteomes" id="UP000016569">
    <property type="component" value="Unassembled WGS sequence"/>
</dbReference>
<evidence type="ECO:0000256" key="1">
    <source>
        <dbReference type="SAM" id="SignalP"/>
    </source>
</evidence>
<keyword evidence="3" id="KW-1185">Reference proteome</keyword>